<dbReference type="AlphaFoldDB" id="A0AA44VTC0"/>
<protein>
    <submittedName>
        <fullName evidence="1">NAD-dependent DNA ligase</fullName>
    </submittedName>
</protein>
<dbReference type="CDD" id="cd17748">
    <property type="entry name" value="BRCT_DNA_ligase_like"/>
    <property type="match status" value="1"/>
</dbReference>
<gene>
    <name evidence="1" type="ORF">BCV38_06770</name>
</gene>
<proteinExistence type="predicted"/>
<dbReference type="Proteomes" id="UP000239763">
    <property type="component" value="Unassembled WGS sequence"/>
</dbReference>
<accession>A0AA44VTC0</accession>
<name>A0AA44VTC0_9VIBR</name>
<comment type="caution">
    <text evidence="1">The sequence shown here is derived from an EMBL/GenBank/DDBJ whole genome shotgun (WGS) entry which is preliminary data.</text>
</comment>
<dbReference type="GO" id="GO:0016874">
    <property type="term" value="F:ligase activity"/>
    <property type="evidence" value="ECO:0007669"/>
    <property type="project" value="UniProtKB-KW"/>
</dbReference>
<keyword evidence="2" id="KW-1185">Reference proteome</keyword>
<sequence>MTTKSTAVLDHHGQPETLAFNYKRNKAKAILTLKGILDGIHADKHLSELEEVYLRAWKDNDVFNLTDGDFIDIHEQVEDILEDSVITTSELIDMQEMLQDILNYGDLEDGGYEGTVNHLLGFLSGISADDTLCDAEIEKLAKLLSKDKHLVSKWPANAIKKRLDMILEDGIVDDSERCDLLSLIKAISGQSLLETGLAYGMSADFSTTQDGRICLKGKQVCFTGKFLSGSRKIQEQKALSLGAQVKGNIVKSLDILVLGAVASRDWRFTSYGRKIESVLTYRVEGCKIEIINEELWNALTVCDEQ</sequence>
<dbReference type="Gene3D" id="3.40.50.10190">
    <property type="entry name" value="BRCT domain"/>
    <property type="match status" value="1"/>
</dbReference>
<organism evidence="1 2">
    <name type="scientific">Vibrio lentus</name>
    <dbReference type="NCBI Taxonomy" id="136468"/>
    <lineage>
        <taxon>Bacteria</taxon>
        <taxon>Pseudomonadati</taxon>
        <taxon>Pseudomonadota</taxon>
        <taxon>Gammaproteobacteria</taxon>
        <taxon>Vibrionales</taxon>
        <taxon>Vibrionaceae</taxon>
        <taxon>Vibrio</taxon>
    </lineage>
</organism>
<keyword evidence="1" id="KW-0436">Ligase</keyword>
<dbReference type="GeneID" id="69649574"/>
<evidence type="ECO:0000313" key="1">
    <source>
        <dbReference type="EMBL" id="PME29780.1"/>
    </source>
</evidence>
<dbReference type="EMBL" id="MCSB01000013">
    <property type="protein sequence ID" value="PME29780.1"/>
    <property type="molecule type" value="Genomic_DNA"/>
</dbReference>
<dbReference type="InterPro" id="IPR036420">
    <property type="entry name" value="BRCT_dom_sf"/>
</dbReference>
<evidence type="ECO:0000313" key="2">
    <source>
        <dbReference type="Proteomes" id="UP000239763"/>
    </source>
</evidence>
<reference evidence="1 2" key="1">
    <citation type="journal article" date="2018" name="Nature">
        <title>A major lineage of non-tailed dsDNA viruses as unrecognized killers of marine bacteria.</title>
        <authorList>
            <person name="Kauffman K.M."/>
            <person name="Hussain F.A."/>
            <person name="Yang J."/>
            <person name="Arevalo P."/>
            <person name="Brown J.M."/>
            <person name="Chang W.K."/>
            <person name="VanInsberghe D."/>
            <person name="Elsherbini J."/>
            <person name="Sharma R.S."/>
            <person name="Cutler M.B."/>
            <person name="Kelly L."/>
            <person name="Polz M.F."/>
        </authorList>
    </citation>
    <scope>NUCLEOTIDE SEQUENCE [LARGE SCALE GENOMIC DNA]</scope>
    <source>
        <strain evidence="1 2">10N.286.55.E1</strain>
    </source>
</reference>
<dbReference type="SUPFAM" id="SSF52113">
    <property type="entry name" value="BRCT domain"/>
    <property type="match status" value="1"/>
</dbReference>
<dbReference type="RefSeq" id="WP_102296700.1">
    <property type="nucleotide sequence ID" value="NZ_JAAHTI010000001.1"/>
</dbReference>